<dbReference type="InterPro" id="IPR011251">
    <property type="entry name" value="Luciferase-like_dom"/>
</dbReference>
<dbReference type="SUPFAM" id="SSF51679">
    <property type="entry name" value="Bacterial luciferase-like"/>
    <property type="match status" value="1"/>
</dbReference>
<name>A0ABV5P1F4_9ACTN</name>
<dbReference type="Gene3D" id="3.20.20.30">
    <property type="entry name" value="Luciferase-like domain"/>
    <property type="match status" value="1"/>
</dbReference>
<dbReference type="PANTHER" id="PTHR30011">
    <property type="entry name" value="ALKANESULFONATE MONOOXYGENASE-RELATED"/>
    <property type="match status" value="1"/>
</dbReference>
<comment type="caution">
    <text evidence="2">The sequence shown here is derived from an EMBL/GenBank/DDBJ whole genome shotgun (WGS) entry which is preliminary data.</text>
</comment>
<keyword evidence="2" id="KW-0560">Oxidoreductase</keyword>
<dbReference type="Pfam" id="PF00296">
    <property type="entry name" value="Bac_luciferase"/>
    <property type="match status" value="1"/>
</dbReference>
<evidence type="ECO:0000313" key="3">
    <source>
        <dbReference type="Proteomes" id="UP001589568"/>
    </source>
</evidence>
<gene>
    <name evidence="2" type="ORF">ACFFR3_43470</name>
</gene>
<sequence length="291" mass="30305">MMRISTGLPMTPTGVPDVSMARRLEALGYDAISMADVVVGDGTPGFDAPLVLAAAASVTERIRLEFGVLSLPLRPAAWVAAQIQTLQHLSGDRIVLGVGIGGFPGSPFWRAAGAPPRNRGRWTDDVLRVLPGLVRGEPTEVGGAEVTLGPAAAVPPIFVGGNSEAAMRRAVLHGDGWAPSLISPKGLEQRVVRLREIAGELGRPVPSITVGGHAFLGGDQAAVAEFTRRLVEVYEVAPEEAADVPVTGGVEQVAERLHAFAEAGADAVTLNLDGGDWIRQAETLAEAGNKL</sequence>
<reference evidence="2 3" key="1">
    <citation type="submission" date="2024-09" db="EMBL/GenBank/DDBJ databases">
        <authorList>
            <person name="Sun Q."/>
            <person name="Mori K."/>
        </authorList>
    </citation>
    <scope>NUCLEOTIDE SEQUENCE [LARGE SCALE GENOMIC DNA]</scope>
    <source>
        <strain evidence="2 3">JCM 3324</strain>
    </source>
</reference>
<accession>A0ABV5P1F4</accession>
<evidence type="ECO:0000313" key="2">
    <source>
        <dbReference type="EMBL" id="MFB9476399.1"/>
    </source>
</evidence>
<dbReference type="RefSeq" id="WP_379485042.1">
    <property type="nucleotide sequence ID" value="NZ_JBHMCF010000049.1"/>
</dbReference>
<dbReference type="GO" id="GO:0016491">
    <property type="term" value="F:oxidoreductase activity"/>
    <property type="evidence" value="ECO:0007669"/>
    <property type="project" value="UniProtKB-KW"/>
</dbReference>
<proteinExistence type="predicted"/>
<dbReference type="Proteomes" id="UP001589568">
    <property type="component" value="Unassembled WGS sequence"/>
</dbReference>
<dbReference type="PANTHER" id="PTHR30011:SF32">
    <property type="entry name" value="CONSERVED PROTEIN"/>
    <property type="match status" value="1"/>
</dbReference>
<dbReference type="EC" id="1.-.-.-" evidence="2"/>
<organism evidence="2 3">
    <name type="scientific">Nonomuraea salmonea</name>
    <dbReference type="NCBI Taxonomy" id="46181"/>
    <lineage>
        <taxon>Bacteria</taxon>
        <taxon>Bacillati</taxon>
        <taxon>Actinomycetota</taxon>
        <taxon>Actinomycetes</taxon>
        <taxon>Streptosporangiales</taxon>
        <taxon>Streptosporangiaceae</taxon>
        <taxon>Nonomuraea</taxon>
    </lineage>
</organism>
<dbReference type="InterPro" id="IPR036661">
    <property type="entry name" value="Luciferase-like_sf"/>
</dbReference>
<dbReference type="EMBL" id="JBHMCF010000049">
    <property type="protein sequence ID" value="MFB9476399.1"/>
    <property type="molecule type" value="Genomic_DNA"/>
</dbReference>
<protein>
    <submittedName>
        <fullName evidence="2">LLM class flavin-dependent oxidoreductase</fullName>
        <ecNumber evidence="2">1.-.-.-</ecNumber>
    </submittedName>
</protein>
<keyword evidence="3" id="KW-1185">Reference proteome</keyword>
<feature type="domain" description="Luciferase-like" evidence="1">
    <location>
        <begin position="19"/>
        <end position="231"/>
    </location>
</feature>
<dbReference type="InterPro" id="IPR051260">
    <property type="entry name" value="Diverse_substr_monoxygenases"/>
</dbReference>
<evidence type="ECO:0000259" key="1">
    <source>
        <dbReference type="Pfam" id="PF00296"/>
    </source>
</evidence>